<dbReference type="InterPro" id="IPR009663">
    <property type="entry name" value="PAP_PilO"/>
</dbReference>
<evidence type="ECO:0000313" key="2">
    <source>
        <dbReference type="EMBL" id="EDH2518460.1"/>
    </source>
</evidence>
<organism evidence="1">
    <name type="scientific">Salmonella enterica</name>
    <name type="common">Salmonella choleraesuis</name>
    <dbReference type="NCBI Taxonomy" id="28901"/>
    <lineage>
        <taxon>Bacteria</taxon>
        <taxon>Pseudomonadati</taxon>
        <taxon>Pseudomonadota</taxon>
        <taxon>Gammaproteobacteria</taxon>
        <taxon>Enterobacterales</taxon>
        <taxon>Enterobacteriaceae</taxon>
        <taxon>Salmonella</taxon>
    </lineage>
</organism>
<comment type="caution">
    <text evidence="1">The sequence shown here is derived from an EMBL/GenBank/DDBJ whole genome shotgun (WGS) entry which is preliminary data.</text>
</comment>
<dbReference type="EMBL" id="AAMGXV010000024">
    <property type="protein sequence ID" value="EDH2518460.1"/>
    <property type="molecule type" value="Genomic_DNA"/>
</dbReference>
<sequence length="473" mass="51987">MSSSITPLIIRASDHPATMPWGAVQAGRRTARSWSCSSHQSSWDSLMEKLHNIHVVDHEKVHYVAGLNWQVIETQSARRSRKQAKAEGAEHYLVWRQPDTVLLGMTVLSAFQETRERQAYRSLALHILPLLPKDGYAVIPLSESTLWFVATLGGQLSPLSDIVGSGEQIKKAIDVFVTMNPQPPAGWQVIAPDGFLQGETQPPPALTDWLAQEKTRRTPRLSPTNVKAAAGLWIALLALLLAGHFGWQYLQERRENAEIAAAQAALAAKRAAAKSDSQPRPWASQARFNTVLRTCHNHWKTLPLSIAGWTFAQAQCSPAGSLSVNYALPEGGTVADFASRLPYWYPGIPAGFNIPGAANMASFTLTFAPPASTGAETLPDNATQTQRFTSFAQRLNAALQLTKQDNALRDDAGNIIPVPWITYAFTFVTDIPPDRLFLAQHFDDSGLRLEQVSLTQRDGQLTYTLEGYLYAAN</sequence>
<reference evidence="1" key="1">
    <citation type="submission" date="2019-08" db="EMBL/GenBank/DDBJ databases">
        <authorList>
            <consortium name="PulseNet: The National Subtyping Network for Foodborne Disease Surveillance"/>
            <person name="Tarr C.L."/>
            <person name="Trees E."/>
            <person name="Katz L.S."/>
            <person name="Carleton-Romer H.A."/>
            <person name="Stroika S."/>
            <person name="Kucerova Z."/>
            <person name="Roache K.F."/>
            <person name="Sabol A.L."/>
            <person name="Besser J."/>
            <person name="Gerner-Smidt P."/>
        </authorList>
    </citation>
    <scope>NUCLEOTIDE SEQUENCE</scope>
    <source>
        <strain evidence="1">PNUSAS094170</strain>
        <strain evidence="2">PNUSAS109563</strain>
    </source>
</reference>
<evidence type="ECO:0000313" key="1">
    <source>
        <dbReference type="EMBL" id="ECQ2129556.1"/>
    </source>
</evidence>
<protein>
    <submittedName>
        <fullName evidence="1">Type 4b pilus protein PilO2</fullName>
    </submittedName>
</protein>
<dbReference type="AlphaFoldDB" id="A0A5V0M4D0"/>
<dbReference type="EMBL" id="AAKABP010000026">
    <property type="protein sequence ID" value="ECQ2129556.1"/>
    <property type="molecule type" value="Genomic_DNA"/>
</dbReference>
<gene>
    <name evidence="1" type="primary">pilO2</name>
    <name evidence="1" type="ORF">FZ162_24975</name>
    <name evidence="2" type="ORF">GC609_25130</name>
</gene>
<dbReference type="Proteomes" id="UP000839618">
    <property type="component" value="Unassembled WGS sequence"/>
</dbReference>
<name>A0A5V0M4D0_SALER</name>
<accession>A0A5V0M4D0</accession>
<proteinExistence type="predicted"/>
<dbReference type="Pfam" id="PF06864">
    <property type="entry name" value="PAP_PilO"/>
    <property type="match status" value="1"/>
</dbReference>